<proteinExistence type="predicted"/>
<evidence type="ECO:0000313" key="2">
    <source>
        <dbReference type="EMBL" id="KAG1334478.1"/>
    </source>
</evidence>
<keyword evidence="2" id="KW-0808">Transferase</keyword>
<evidence type="ECO:0000256" key="1">
    <source>
        <dbReference type="SAM" id="MobiDB-lite"/>
    </source>
</evidence>
<comment type="caution">
    <text evidence="2">The sequence shown here is derived from an EMBL/GenBank/DDBJ whole genome shotgun (WGS) entry which is preliminary data.</text>
</comment>
<dbReference type="Proteomes" id="UP000797356">
    <property type="component" value="Chromosome 3"/>
</dbReference>
<dbReference type="InterPro" id="IPR039615">
    <property type="entry name" value="PKS"/>
</dbReference>
<dbReference type="PANTHER" id="PTHR33781">
    <property type="entry name" value="PROTEIN PHYTOCHROME KINASE SUBSTRATE 1-RELATED"/>
    <property type="match status" value="1"/>
</dbReference>
<dbReference type="GO" id="GO:0009638">
    <property type="term" value="P:phototropism"/>
    <property type="evidence" value="ECO:0007669"/>
    <property type="project" value="InterPro"/>
</dbReference>
<reference evidence="2" key="1">
    <citation type="journal article" date="2017" name="Gigascience">
        <title>The genome draft of coconut (Cocos nucifera).</title>
        <authorList>
            <person name="Xiao Y."/>
            <person name="Xu P."/>
            <person name="Fan H."/>
            <person name="Baudouin L."/>
            <person name="Xia W."/>
            <person name="Bocs S."/>
            <person name="Xu J."/>
            <person name="Li Q."/>
            <person name="Guo A."/>
            <person name="Zhou L."/>
            <person name="Li J."/>
            <person name="Wu Y."/>
            <person name="Ma Z."/>
            <person name="Armero A."/>
            <person name="Issali A.E."/>
            <person name="Liu N."/>
            <person name="Peng M."/>
            <person name="Yang Y."/>
        </authorList>
    </citation>
    <scope>NUCLEOTIDE SEQUENCE</scope>
    <source>
        <tissue evidence="2">Spear leaf of Hainan Tall coconut</tissue>
    </source>
</reference>
<evidence type="ECO:0000313" key="3">
    <source>
        <dbReference type="Proteomes" id="UP000797356"/>
    </source>
</evidence>
<dbReference type="EMBL" id="CM017874">
    <property type="protein sequence ID" value="KAG1334478.1"/>
    <property type="molecule type" value="Genomic_DNA"/>
</dbReference>
<organism evidence="2 3">
    <name type="scientific">Cocos nucifera</name>
    <name type="common">Coconut palm</name>
    <dbReference type="NCBI Taxonomy" id="13894"/>
    <lineage>
        <taxon>Eukaryota</taxon>
        <taxon>Viridiplantae</taxon>
        <taxon>Streptophyta</taxon>
        <taxon>Embryophyta</taxon>
        <taxon>Tracheophyta</taxon>
        <taxon>Spermatophyta</taxon>
        <taxon>Magnoliopsida</taxon>
        <taxon>Liliopsida</taxon>
        <taxon>Arecaceae</taxon>
        <taxon>Arecoideae</taxon>
        <taxon>Cocoseae</taxon>
        <taxon>Attaleinae</taxon>
        <taxon>Cocos</taxon>
    </lineage>
</organism>
<feature type="region of interest" description="Disordered" evidence="1">
    <location>
        <begin position="85"/>
        <end position="146"/>
    </location>
</feature>
<reference evidence="2" key="2">
    <citation type="submission" date="2019-07" db="EMBL/GenBank/DDBJ databases">
        <authorList>
            <person name="Yang Y."/>
            <person name="Bocs S."/>
            <person name="Baudouin L."/>
        </authorList>
    </citation>
    <scope>NUCLEOTIDE SEQUENCE</scope>
    <source>
        <tissue evidence="2">Spear leaf of Hainan Tall coconut</tissue>
    </source>
</reference>
<sequence length="423" mass="45848">MATVSMASPCFNPNLTNKPFTITSSSSNLRDDSFSSYYTLIKDNFPPELGSPAPSGLSFQISLGARRPSDGEIDIFDAKNYFSGRMDGDTELQPENIPKTPTNKEEKSSIKTKSRTRSTASEMSGNSQITLLRDHRKYPLPGGQRPANTKRFLHVFRCSCSRKNAVEVDQDAGSSTSPRSPRKTARGRDGGDSRPASRGWEEERFGFGFREEALGFPPNLNFGRGKVTVVRDLKEERRVGGVPKGFVSPFFEKGDHIGSSLRRSLTMTPVLNPGSSGGGGRDDDLGSESSSELFEIESISLNSHPFFPTTGYEPSEASIEWSVVTASAANCSVASEGNDDGLRGGNAPRQHRSGLLLGCVSEKAVNVKADAYCYKVPERVSLPAARYHGESCRAMDLGPARAGRALSPGTVSRVRASRALYMH</sequence>
<keyword evidence="2" id="KW-0418">Kinase</keyword>
<name>A0A8K0I2G1_COCNU</name>
<dbReference type="OrthoDB" id="760005at2759"/>
<feature type="region of interest" description="Disordered" evidence="1">
    <location>
        <begin position="267"/>
        <end position="289"/>
    </location>
</feature>
<protein>
    <submittedName>
        <fullName evidence="2">Protein PHYTOCHROME KINASE SUBSTRATE 4</fullName>
    </submittedName>
</protein>
<dbReference type="PANTHER" id="PTHR33781:SF4">
    <property type="entry name" value="PROTEIN PHYTOCHROME KINASE SUBSTRATE 1"/>
    <property type="match status" value="1"/>
</dbReference>
<gene>
    <name evidence="2" type="ORF">COCNU_03G005970</name>
</gene>
<dbReference type="GO" id="GO:0016301">
    <property type="term" value="F:kinase activity"/>
    <property type="evidence" value="ECO:0007669"/>
    <property type="project" value="UniProtKB-KW"/>
</dbReference>
<dbReference type="AlphaFoldDB" id="A0A8K0I2G1"/>
<feature type="compositionally biased region" description="Polar residues" evidence="1">
    <location>
        <begin position="120"/>
        <end position="130"/>
    </location>
</feature>
<feature type="region of interest" description="Disordered" evidence="1">
    <location>
        <begin position="166"/>
        <end position="199"/>
    </location>
</feature>
<accession>A0A8K0I2G1</accession>
<keyword evidence="3" id="KW-1185">Reference proteome</keyword>